<feature type="region of interest" description="Disordered" evidence="1">
    <location>
        <begin position="215"/>
        <end position="266"/>
    </location>
</feature>
<feature type="region of interest" description="Disordered" evidence="1">
    <location>
        <begin position="326"/>
        <end position="381"/>
    </location>
</feature>
<feature type="compositionally biased region" description="Low complexity" evidence="1">
    <location>
        <begin position="336"/>
        <end position="358"/>
    </location>
</feature>
<dbReference type="EMBL" id="LUEZ02000004">
    <property type="protein sequence ID" value="RDB30800.1"/>
    <property type="molecule type" value="Genomic_DNA"/>
</dbReference>
<evidence type="ECO:0000313" key="2">
    <source>
        <dbReference type="EMBL" id="RDB30800.1"/>
    </source>
</evidence>
<reference evidence="2" key="1">
    <citation type="submission" date="2018-04" db="EMBL/GenBank/DDBJ databases">
        <title>Whole genome sequencing of Hypsizygus marmoreus.</title>
        <authorList>
            <person name="Choi I.-G."/>
            <person name="Min B."/>
            <person name="Kim J.-G."/>
            <person name="Kim S."/>
            <person name="Oh Y.-L."/>
            <person name="Kong W.-S."/>
            <person name="Park H."/>
            <person name="Jeong J."/>
            <person name="Song E.-S."/>
        </authorList>
    </citation>
    <scope>NUCLEOTIDE SEQUENCE [LARGE SCALE GENOMIC DNA]</scope>
    <source>
        <strain evidence="2">51987-8</strain>
    </source>
</reference>
<organism evidence="2 3">
    <name type="scientific">Hypsizygus marmoreus</name>
    <name type="common">White beech mushroom</name>
    <name type="synonym">Agaricus marmoreus</name>
    <dbReference type="NCBI Taxonomy" id="39966"/>
    <lineage>
        <taxon>Eukaryota</taxon>
        <taxon>Fungi</taxon>
        <taxon>Dikarya</taxon>
        <taxon>Basidiomycota</taxon>
        <taxon>Agaricomycotina</taxon>
        <taxon>Agaricomycetes</taxon>
        <taxon>Agaricomycetidae</taxon>
        <taxon>Agaricales</taxon>
        <taxon>Tricholomatineae</taxon>
        <taxon>Lyophyllaceae</taxon>
        <taxon>Hypsizygus</taxon>
    </lineage>
</organism>
<evidence type="ECO:0000313" key="3">
    <source>
        <dbReference type="Proteomes" id="UP000076154"/>
    </source>
</evidence>
<comment type="caution">
    <text evidence="2">The sequence shown here is derived from an EMBL/GenBank/DDBJ whole genome shotgun (WGS) entry which is preliminary data.</text>
</comment>
<dbReference type="InParanoid" id="A0A369KBI3"/>
<sequence length="450" mass="47467">MSDSLQDRWDRKIAAVVASAAQRPGNDASDEDWDEWAGLLAGPSMFFESNRARLSGQGGRVGLGDDDVVPQALAIAAAWLQRNERPAPAPPSPVPDPTPPPPEPSPAPPSPVHRSPTPPPAPVPRTTSGGPGGGGSPSAPPLRPRPKPVGHRGLVPAVGVAPPAKPTIVIPPAREDAIGRRSESPDSAAAIAERSAQPRKVRLAAMSVVTAKGLAKAKVGKGKGKQEESVKEEAGTSKGRAGKGKAKEEEIVKEGSGAGKPKKVPPRPAVYRVMRRDGEERVEDGDGKDLGPFQRCDYCTGRPELVCTGIVGETCYDCRHVHKTCSNNPGTRRLRSAAAPAASSSQSGRRAGVSVSRASLKRRATSPPGMERESRRPRLTIRQGDARAGLLEMQRLAMDMFRVLGVVLANTAVEATGVVESGTSDREEEGEEEVEGDEDMEVDEEEEYGA</sequence>
<feature type="region of interest" description="Disordered" evidence="1">
    <location>
        <begin position="80"/>
        <end position="198"/>
    </location>
</feature>
<feature type="compositionally biased region" description="Pro residues" evidence="1">
    <location>
        <begin position="87"/>
        <end position="123"/>
    </location>
</feature>
<proteinExistence type="predicted"/>
<feature type="compositionally biased region" description="Basic and acidic residues" evidence="1">
    <location>
        <begin position="173"/>
        <end position="184"/>
    </location>
</feature>
<feature type="compositionally biased region" description="Basic and acidic residues" evidence="1">
    <location>
        <begin position="224"/>
        <end position="235"/>
    </location>
</feature>
<feature type="region of interest" description="Disordered" evidence="1">
    <location>
        <begin position="416"/>
        <end position="450"/>
    </location>
</feature>
<keyword evidence="3" id="KW-1185">Reference proteome</keyword>
<name>A0A369KBI3_HYPMA</name>
<accession>A0A369KBI3</accession>
<feature type="compositionally biased region" description="Acidic residues" evidence="1">
    <location>
        <begin position="426"/>
        <end position="450"/>
    </location>
</feature>
<protein>
    <submittedName>
        <fullName evidence="2">Uncharacterized protein</fullName>
    </submittedName>
</protein>
<gene>
    <name evidence="2" type="ORF">Hypma_005804</name>
</gene>
<dbReference type="Proteomes" id="UP000076154">
    <property type="component" value="Unassembled WGS sequence"/>
</dbReference>
<evidence type="ECO:0000256" key="1">
    <source>
        <dbReference type="SAM" id="MobiDB-lite"/>
    </source>
</evidence>
<dbReference type="PRINTS" id="PR01217">
    <property type="entry name" value="PRICHEXTENSN"/>
</dbReference>
<dbReference type="AlphaFoldDB" id="A0A369KBI3"/>
<dbReference type="STRING" id="39966.A0A369KBI3"/>